<proteinExistence type="inferred from homology"/>
<reference evidence="15 16" key="1">
    <citation type="journal article" date="2006" name="PLoS Biol.">
        <title>Metabolic complementarity and genomics of the dual bacterial symbiosis of sharpshooters.</title>
        <authorList>
            <person name="Wu D."/>
            <person name="Daugherty S.C."/>
            <person name="Van Aken S.E."/>
            <person name="Pai G.H."/>
            <person name="Watkins K.L."/>
            <person name="Khouri H."/>
            <person name="Tallon L.J."/>
            <person name="Zaborsky J.M."/>
            <person name="Dunbar H.E."/>
            <person name="Tran P.L."/>
            <person name="Moran N.A."/>
            <person name="Eisen J.A."/>
        </authorList>
    </citation>
    <scope>NUCLEOTIDE SEQUENCE [LARGE SCALE GENOMIC DNA]</scope>
    <source>
        <strain evidence="15">Hc</strain>
    </source>
</reference>
<dbReference type="GO" id="GO:0005524">
    <property type="term" value="F:ATP binding"/>
    <property type="evidence" value="ECO:0007669"/>
    <property type="project" value="UniProtKB-UniRule"/>
</dbReference>
<evidence type="ECO:0000313" key="16">
    <source>
        <dbReference type="Proteomes" id="UP000002427"/>
    </source>
</evidence>
<evidence type="ECO:0000256" key="4">
    <source>
        <dbReference type="ARBA" id="ARBA00022490"/>
    </source>
</evidence>
<dbReference type="Pfam" id="PF01409">
    <property type="entry name" value="tRNA-synt_2d"/>
    <property type="match status" value="1"/>
</dbReference>
<comment type="catalytic activity">
    <reaction evidence="12 13">
        <text>tRNA(Phe) + L-phenylalanine + ATP = L-phenylalanyl-tRNA(Phe) + AMP + diphosphate + H(+)</text>
        <dbReference type="Rhea" id="RHEA:19413"/>
        <dbReference type="Rhea" id="RHEA-COMP:9668"/>
        <dbReference type="Rhea" id="RHEA-COMP:9699"/>
        <dbReference type="ChEBI" id="CHEBI:15378"/>
        <dbReference type="ChEBI" id="CHEBI:30616"/>
        <dbReference type="ChEBI" id="CHEBI:33019"/>
        <dbReference type="ChEBI" id="CHEBI:58095"/>
        <dbReference type="ChEBI" id="CHEBI:78442"/>
        <dbReference type="ChEBI" id="CHEBI:78531"/>
        <dbReference type="ChEBI" id="CHEBI:456215"/>
        <dbReference type="EC" id="6.1.1.20"/>
    </reaction>
</comment>
<dbReference type="InterPro" id="IPR022911">
    <property type="entry name" value="Phe_tRNA_ligase_alpha1_bac"/>
</dbReference>
<dbReference type="FunFam" id="3.30.930.10:FF:000003">
    <property type="entry name" value="Phenylalanine--tRNA ligase alpha subunit"/>
    <property type="match status" value="1"/>
</dbReference>
<dbReference type="EC" id="6.1.1.20" evidence="13"/>
<dbReference type="GO" id="GO:0005737">
    <property type="term" value="C:cytoplasm"/>
    <property type="evidence" value="ECO:0007669"/>
    <property type="project" value="UniProtKB-SubCell"/>
</dbReference>
<evidence type="ECO:0000256" key="11">
    <source>
        <dbReference type="ARBA" id="ARBA00023146"/>
    </source>
</evidence>
<dbReference type="AlphaFoldDB" id="Q1LT08"/>
<sequence length="327" mass="37965">MSDLQKLVIQAKKAISNSNDLKTLELTRIKFLGKKGYFNQQVLYLRHQTPDKQPQIGALFNKAKQEVKQAILDRKQAIKLIKIKTRLATESVDISLPGRRLNNGALHPLSQTVLCLEKFFSQLGFSIEHGPEIEHSYYNFDALNIPIHHPSRTDQDTFWINSTQLLRTQTSGIQIRIMQSYQPPIRIITSGRVYRRDYDQTHTPMFHQMEGLMIDNSITFAHLKNTIHELLHYFFEDTVKVRFRPSYFPFTQPSAEVDIMSKNKCWLEVLGCGMVHPVILRNVGIDPDIYSGFAFGIGIERMAMLRYSIVDLRAFFDNDLRFLKQFK</sequence>
<dbReference type="PROSITE" id="PS50862">
    <property type="entry name" value="AA_TRNA_LIGASE_II"/>
    <property type="match status" value="1"/>
</dbReference>
<feature type="domain" description="Aminoacyl-transfer RNA synthetases class-II family profile" evidence="14">
    <location>
        <begin position="116"/>
        <end position="305"/>
    </location>
</feature>
<keyword evidence="8 13" id="KW-0067">ATP-binding</keyword>
<keyword evidence="9 13" id="KW-0460">Magnesium</keyword>
<dbReference type="InterPro" id="IPR004529">
    <property type="entry name" value="Phe-tRNA-synth_IIc_asu"/>
</dbReference>
<dbReference type="RefSeq" id="WP_011520639.1">
    <property type="nucleotide sequence ID" value="NC_007984.1"/>
</dbReference>
<dbReference type="Proteomes" id="UP000002427">
    <property type="component" value="Chromosome"/>
</dbReference>
<evidence type="ECO:0000256" key="3">
    <source>
        <dbReference type="ARBA" id="ARBA00011209"/>
    </source>
</evidence>
<evidence type="ECO:0000256" key="12">
    <source>
        <dbReference type="ARBA" id="ARBA00049255"/>
    </source>
</evidence>
<name>Q1LT08_BAUCH</name>
<keyword evidence="7 13" id="KW-0547">Nucleotide-binding</keyword>
<evidence type="ECO:0000256" key="6">
    <source>
        <dbReference type="ARBA" id="ARBA00022723"/>
    </source>
</evidence>
<dbReference type="InterPro" id="IPR006195">
    <property type="entry name" value="aa-tRNA-synth_II"/>
</dbReference>
<dbReference type="EMBL" id="CP000238">
    <property type="protein sequence ID" value="ABF14126.1"/>
    <property type="molecule type" value="Genomic_DNA"/>
</dbReference>
<dbReference type="HAMAP" id="MF_00281">
    <property type="entry name" value="Phe_tRNA_synth_alpha1"/>
    <property type="match status" value="1"/>
</dbReference>
<evidence type="ECO:0000256" key="5">
    <source>
        <dbReference type="ARBA" id="ARBA00022598"/>
    </source>
</evidence>
<evidence type="ECO:0000256" key="1">
    <source>
        <dbReference type="ARBA" id="ARBA00004496"/>
    </source>
</evidence>
<dbReference type="Gene3D" id="3.30.930.10">
    <property type="entry name" value="Bira Bifunctional Protein, Domain 2"/>
    <property type="match status" value="1"/>
</dbReference>
<dbReference type="PANTHER" id="PTHR11538:SF41">
    <property type="entry name" value="PHENYLALANINE--TRNA LIGASE, MITOCHONDRIAL"/>
    <property type="match status" value="1"/>
</dbReference>
<keyword evidence="11 13" id="KW-0030">Aminoacyl-tRNA synthetase</keyword>
<dbReference type="InterPro" id="IPR010978">
    <property type="entry name" value="tRNA-bd_arm"/>
</dbReference>
<dbReference type="CDD" id="cd00496">
    <property type="entry name" value="PheRS_alpha_core"/>
    <property type="match status" value="1"/>
</dbReference>
<evidence type="ECO:0000259" key="14">
    <source>
        <dbReference type="PROSITE" id="PS50862"/>
    </source>
</evidence>
<evidence type="ECO:0000256" key="2">
    <source>
        <dbReference type="ARBA" id="ARBA00010207"/>
    </source>
</evidence>
<dbReference type="InterPro" id="IPR004188">
    <property type="entry name" value="Phe-tRNA_ligase_II_N"/>
</dbReference>
<protein>
    <recommendedName>
        <fullName evidence="13">Phenylalanine--tRNA ligase alpha subunit</fullName>
        <ecNumber evidence="13">6.1.1.20</ecNumber>
    </recommendedName>
    <alternativeName>
        <fullName evidence="13">Phenylalanyl-tRNA synthetase alpha subunit</fullName>
        <shortName evidence="13">PheRS</shortName>
    </alternativeName>
</protein>
<dbReference type="NCBIfam" id="TIGR00468">
    <property type="entry name" value="pheS"/>
    <property type="match status" value="1"/>
</dbReference>
<evidence type="ECO:0000256" key="8">
    <source>
        <dbReference type="ARBA" id="ARBA00022840"/>
    </source>
</evidence>
<dbReference type="SUPFAM" id="SSF46589">
    <property type="entry name" value="tRNA-binding arm"/>
    <property type="match status" value="1"/>
</dbReference>
<comment type="caution">
    <text evidence="13">Lacks conserved residue(s) required for the propagation of feature annotation.</text>
</comment>
<dbReference type="GO" id="GO:0004826">
    <property type="term" value="F:phenylalanine-tRNA ligase activity"/>
    <property type="evidence" value="ECO:0007669"/>
    <property type="project" value="UniProtKB-UniRule"/>
</dbReference>
<dbReference type="InterPro" id="IPR045864">
    <property type="entry name" value="aa-tRNA-synth_II/BPL/LPL"/>
</dbReference>
<dbReference type="Pfam" id="PF02912">
    <property type="entry name" value="Phe_tRNA-synt_N"/>
    <property type="match status" value="1"/>
</dbReference>
<dbReference type="InterPro" id="IPR002319">
    <property type="entry name" value="Phenylalanyl-tRNA_Synthase"/>
</dbReference>
<dbReference type="SUPFAM" id="SSF55681">
    <property type="entry name" value="Class II aaRS and biotin synthetases"/>
    <property type="match status" value="1"/>
</dbReference>
<comment type="cofactor">
    <cofactor evidence="13">
        <name>Mg(2+)</name>
        <dbReference type="ChEBI" id="CHEBI:18420"/>
    </cofactor>
    <text evidence="13">Binds 2 magnesium ions per tetramer.</text>
</comment>
<keyword evidence="10 13" id="KW-0648">Protein biosynthesis</keyword>
<keyword evidence="16" id="KW-1185">Reference proteome</keyword>
<keyword evidence="5 13" id="KW-0436">Ligase</keyword>
<accession>Q1LT08</accession>
<keyword evidence="6 13" id="KW-0479">Metal-binding</keyword>
<comment type="subunit">
    <text evidence="3 13">Tetramer of two alpha and two beta subunits.</text>
</comment>
<evidence type="ECO:0000256" key="9">
    <source>
        <dbReference type="ARBA" id="ARBA00022842"/>
    </source>
</evidence>
<evidence type="ECO:0000313" key="15">
    <source>
        <dbReference type="EMBL" id="ABF14126.1"/>
    </source>
</evidence>
<dbReference type="GO" id="GO:0000049">
    <property type="term" value="F:tRNA binding"/>
    <property type="evidence" value="ECO:0007669"/>
    <property type="project" value="InterPro"/>
</dbReference>
<evidence type="ECO:0000256" key="13">
    <source>
        <dbReference type="HAMAP-Rule" id="MF_00281"/>
    </source>
</evidence>
<dbReference type="STRING" id="374463.BCI_0468"/>
<dbReference type="HOGENOM" id="CLU_025086_0_1_6"/>
<organism evidence="15 16">
    <name type="scientific">Baumannia cicadellinicola subsp. Homalodisca coagulata</name>
    <dbReference type="NCBI Taxonomy" id="374463"/>
    <lineage>
        <taxon>Bacteria</taxon>
        <taxon>Pseudomonadati</taxon>
        <taxon>Pseudomonadota</taxon>
        <taxon>Gammaproteobacteria</taxon>
        <taxon>Candidatus Palibaumannia</taxon>
    </lineage>
</organism>
<dbReference type="KEGG" id="bci:BCI_0468"/>
<dbReference type="GO" id="GO:0000287">
    <property type="term" value="F:magnesium ion binding"/>
    <property type="evidence" value="ECO:0007669"/>
    <property type="project" value="UniProtKB-UniRule"/>
</dbReference>
<dbReference type="GO" id="GO:0006432">
    <property type="term" value="P:phenylalanyl-tRNA aminoacylation"/>
    <property type="evidence" value="ECO:0007669"/>
    <property type="project" value="UniProtKB-UniRule"/>
</dbReference>
<evidence type="ECO:0000256" key="10">
    <source>
        <dbReference type="ARBA" id="ARBA00022917"/>
    </source>
</evidence>
<gene>
    <name evidence="13 15" type="primary">pheS</name>
    <name evidence="15" type="ordered locus">BCI_0468</name>
</gene>
<evidence type="ECO:0000256" key="7">
    <source>
        <dbReference type="ARBA" id="ARBA00022741"/>
    </source>
</evidence>
<comment type="subcellular location">
    <subcellularLocation>
        <location evidence="1 13">Cytoplasm</location>
    </subcellularLocation>
</comment>
<keyword evidence="4 13" id="KW-0963">Cytoplasm</keyword>
<dbReference type="OrthoDB" id="9800719at2"/>
<dbReference type="PANTHER" id="PTHR11538">
    <property type="entry name" value="PHENYLALANYL-TRNA SYNTHETASE"/>
    <property type="match status" value="1"/>
</dbReference>
<comment type="similarity">
    <text evidence="2 13">Belongs to the class-II aminoacyl-tRNA synthetase family. Phe-tRNA synthetase alpha subunit type 1 subfamily.</text>
</comment>